<dbReference type="GO" id="GO:0016491">
    <property type="term" value="F:oxidoreductase activity"/>
    <property type="evidence" value="ECO:0007669"/>
    <property type="project" value="InterPro"/>
</dbReference>
<protein>
    <submittedName>
        <fullName evidence="2">Molecular chaperone GroES</fullName>
    </submittedName>
</protein>
<feature type="domain" description="Enoyl reductase (ER)" evidence="1">
    <location>
        <begin position="13"/>
        <end position="318"/>
    </location>
</feature>
<dbReference type="SMART" id="SM00829">
    <property type="entry name" value="PKS_ER"/>
    <property type="match status" value="1"/>
</dbReference>
<gene>
    <name evidence="2" type="ORF">GM51_14125</name>
</gene>
<dbReference type="InterPro" id="IPR052711">
    <property type="entry name" value="Zinc_ADH-like"/>
</dbReference>
<reference evidence="2" key="1">
    <citation type="submission" date="2014-06" db="EMBL/GenBank/DDBJ databases">
        <title>Key roles for freshwater Actinobacteria revealed by deep metagenomic sequencing.</title>
        <authorList>
            <person name="Ghai R."/>
            <person name="Mizuno C.M."/>
            <person name="Picazo A."/>
            <person name="Camacho A."/>
            <person name="Rodriguez-Valera F."/>
        </authorList>
    </citation>
    <scope>NUCLEOTIDE SEQUENCE</scope>
</reference>
<evidence type="ECO:0000259" key="1">
    <source>
        <dbReference type="SMART" id="SM00829"/>
    </source>
</evidence>
<dbReference type="EMBL" id="JNSL01000103">
    <property type="protein sequence ID" value="KGA15779.1"/>
    <property type="molecule type" value="Genomic_DNA"/>
</dbReference>
<accession>A0A094Q159</accession>
<comment type="caution">
    <text evidence="2">The sequence shown here is derived from an EMBL/GenBank/DDBJ whole genome shotgun (WGS) entry which is preliminary data.</text>
</comment>
<dbReference type="PANTHER" id="PTHR45033:SF3">
    <property type="entry name" value="DEHYDROGENASE, PUTATIVE (AFU_ORTHOLOGUE AFUA_2G13270)-RELATED"/>
    <property type="match status" value="1"/>
</dbReference>
<evidence type="ECO:0000313" key="2">
    <source>
        <dbReference type="EMBL" id="KGA15779.1"/>
    </source>
</evidence>
<dbReference type="Gene3D" id="3.90.180.10">
    <property type="entry name" value="Medium-chain alcohol dehydrogenases, catalytic domain"/>
    <property type="match status" value="1"/>
</dbReference>
<dbReference type="Pfam" id="PF08240">
    <property type="entry name" value="ADH_N"/>
    <property type="match status" value="1"/>
</dbReference>
<dbReference type="Gene3D" id="3.40.50.720">
    <property type="entry name" value="NAD(P)-binding Rossmann-like Domain"/>
    <property type="match status" value="1"/>
</dbReference>
<proteinExistence type="predicted"/>
<dbReference type="InterPro" id="IPR036291">
    <property type="entry name" value="NAD(P)-bd_dom_sf"/>
</dbReference>
<dbReference type="SUPFAM" id="SSF51735">
    <property type="entry name" value="NAD(P)-binding Rossmann-fold domains"/>
    <property type="match status" value="1"/>
</dbReference>
<name>A0A094Q159_9ZZZZ</name>
<dbReference type="Pfam" id="PF00107">
    <property type="entry name" value="ADH_zinc_N"/>
    <property type="match status" value="1"/>
</dbReference>
<dbReference type="PANTHER" id="PTHR45033">
    <property type="match status" value="1"/>
</dbReference>
<dbReference type="InterPro" id="IPR013149">
    <property type="entry name" value="ADH-like_C"/>
</dbReference>
<sequence length="320" mass="34072">MRAVVAVSGNQENPFEGFSICDHPDPVVPEGWVRVSVKAAAINHHDVWTLRGVATAPENLPIVLGSDAAGTLDDGTAVIVHAVLGDPSKGDETLDPKRSLLSEVHDGTHAEFVTVPAYNVIPKPDFLTYEEAACLPTAWLTAYRMLFTKSGLKKGDTVLIQGAGGGVATALIQLANAAGFVTWVTSRDEAKREYAKSIGATEAFESGARLPGKVDAVMESVGEATWSHSMRSLRPGGKIVICGATSGANPPADLNRLFFLQLEVVGSTMGTRTEFEGLLKFLGETGVRPHIQQVFSLEDAKQGYELMHQGDIQGKLVIVP</sequence>
<dbReference type="InterPro" id="IPR013154">
    <property type="entry name" value="ADH-like_N"/>
</dbReference>
<organism evidence="2">
    <name type="scientific">freshwater metagenome</name>
    <dbReference type="NCBI Taxonomy" id="449393"/>
    <lineage>
        <taxon>unclassified sequences</taxon>
        <taxon>metagenomes</taxon>
        <taxon>ecological metagenomes</taxon>
    </lineage>
</organism>
<dbReference type="AlphaFoldDB" id="A0A094Q159"/>
<dbReference type="InterPro" id="IPR011032">
    <property type="entry name" value="GroES-like_sf"/>
</dbReference>
<dbReference type="InterPro" id="IPR020843">
    <property type="entry name" value="ER"/>
</dbReference>
<dbReference type="SUPFAM" id="SSF50129">
    <property type="entry name" value="GroES-like"/>
    <property type="match status" value="1"/>
</dbReference>